<proteinExistence type="predicted"/>
<organism evidence="1 2">
    <name type="scientific">Oryza sativa subsp. japonica</name>
    <name type="common">Rice</name>
    <dbReference type="NCBI Taxonomy" id="39947"/>
    <lineage>
        <taxon>Eukaryota</taxon>
        <taxon>Viridiplantae</taxon>
        <taxon>Streptophyta</taxon>
        <taxon>Embryophyta</taxon>
        <taxon>Tracheophyta</taxon>
        <taxon>Spermatophyta</taxon>
        <taxon>Magnoliopsida</taxon>
        <taxon>Liliopsida</taxon>
        <taxon>Poales</taxon>
        <taxon>Poaceae</taxon>
        <taxon>BOP clade</taxon>
        <taxon>Oryzoideae</taxon>
        <taxon>Oryzeae</taxon>
        <taxon>Oryzinae</taxon>
        <taxon>Oryza</taxon>
        <taxon>Oryza sativa</taxon>
    </lineage>
</organism>
<dbReference type="EMBL" id="AP006169">
    <property type="protein sequence ID" value="BAD34353.1"/>
    <property type="molecule type" value="Genomic_DNA"/>
</dbReference>
<gene>
    <name evidence="1" type="primary">OSJNBa0026C08.37</name>
</gene>
<sequence length="62" mass="6450">MPPGNPAADRAVASLSVFQISRQAQCERPPHQCTTVGTVVVVLVVHSSGAARAGPSLEEGRR</sequence>
<reference evidence="2" key="2">
    <citation type="journal article" date="2008" name="Nucleic Acids Res.">
        <title>The rice annotation project database (RAP-DB): 2008 update.</title>
        <authorList>
            <consortium name="The rice annotation project (RAP)"/>
        </authorList>
    </citation>
    <scope>GENOME REANNOTATION</scope>
    <source>
        <strain evidence="2">cv. Nipponbare</strain>
    </source>
</reference>
<evidence type="ECO:0000313" key="2">
    <source>
        <dbReference type="Proteomes" id="UP000000763"/>
    </source>
</evidence>
<reference evidence="2" key="1">
    <citation type="journal article" date="2005" name="Nature">
        <title>The map-based sequence of the rice genome.</title>
        <authorList>
            <consortium name="International rice genome sequencing project (IRGSP)"/>
            <person name="Matsumoto T."/>
            <person name="Wu J."/>
            <person name="Kanamori H."/>
            <person name="Katayose Y."/>
            <person name="Fujisawa M."/>
            <person name="Namiki N."/>
            <person name="Mizuno H."/>
            <person name="Yamamoto K."/>
            <person name="Antonio B.A."/>
            <person name="Baba T."/>
            <person name="Sakata K."/>
            <person name="Nagamura Y."/>
            <person name="Aoki H."/>
            <person name="Arikawa K."/>
            <person name="Arita K."/>
            <person name="Bito T."/>
            <person name="Chiden Y."/>
            <person name="Fujitsuka N."/>
            <person name="Fukunaka R."/>
            <person name="Hamada M."/>
            <person name="Harada C."/>
            <person name="Hayashi A."/>
            <person name="Hijishita S."/>
            <person name="Honda M."/>
            <person name="Hosokawa S."/>
            <person name="Ichikawa Y."/>
            <person name="Idonuma A."/>
            <person name="Iijima M."/>
            <person name="Ikeda M."/>
            <person name="Ikeno M."/>
            <person name="Ito K."/>
            <person name="Ito S."/>
            <person name="Ito T."/>
            <person name="Ito Y."/>
            <person name="Ito Y."/>
            <person name="Iwabuchi A."/>
            <person name="Kamiya K."/>
            <person name="Karasawa W."/>
            <person name="Kurita K."/>
            <person name="Katagiri S."/>
            <person name="Kikuta A."/>
            <person name="Kobayashi H."/>
            <person name="Kobayashi N."/>
            <person name="Machita K."/>
            <person name="Maehara T."/>
            <person name="Masukawa M."/>
            <person name="Mizubayashi T."/>
            <person name="Mukai Y."/>
            <person name="Nagasaki H."/>
            <person name="Nagata Y."/>
            <person name="Naito S."/>
            <person name="Nakashima M."/>
            <person name="Nakama Y."/>
            <person name="Nakamichi Y."/>
            <person name="Nakamura M."/>
            <person name="Meguro A."/>
            <person name="Negishi M."/>
            <person name="Ohta I."/>
            <person name="Ohta T."/>
            <person name="Okamoto M."/>
            <person name="Ono N."/>
            <person name="Saji S."/>
            <person name="Sakaguchi M."/>
            <person name="Sakai K."/>
            <person name="Shibata M."/>
            <person name="Shimokawa T."/>
            <person name="Song J."/>
            <person name="Takazaki Y."/>
            <person name="Terasawa K."/>
            <person name="Tsugane M."/>
            <person name="Tsuji K."/>
            <person name="Ueda S."/>
            <person name="Waki K."/>
            <person name="Yamagata H."/>
            <person name="Yamamoto M."/>
            <person name="Yamamoto S."/>
            <person name="Yamane H."/>
            <person name="Yoshiki S."/>
            <person name="Yoshihara R."/>
            <person name="Yukawa K."/>
            <person name="Zhong H."/>
            <person name="Yano M."/>
            <person name="Yuan Q."/>
            <person name="Ouyang S."/>
            <person name="Liu J."/>
            <person name="Jones K.M."/>
            <person name="Gansberger K."/>
            <person name="Moffat K."/>
            <person name="Hill J."/>
            <person name="Bera J."/>
            <person name="Fadrosh D."/>
            <person name="Jin S."/>
            <person name="Johri S."/>
            <person name="Kim M."/>
            <person name="Overton L."/>
            <person name="Reardon M."/>
            <person name="Tsitrin T."/>
            <person name="Vuong H."/>
            <person name="Weaver B."/>
            <person name="Ciecko A."/>
            <person name="Tallon L."/>
            <person name="Jackson J."/>
            <person name="Pai G."/>
            <person name="Aken S.V."/>
            <person name="Utterback T."/>
            <person name="Reidmuller S."/>
            <person name="Feldblyum T."/>
            <person name="Hsiao J."/>
            <person name="Zismann V."/>
            <person name="Iobst S."/>
            <person name="de Vazeille A.R."/>
            <person name="Buell C.R."/>
            <person name="Ying K."/>
            <person name="Li Y."/>
            <person name="Lu T."/>
            <person name="Huang Y."/>
            <person name="Zhao Q."/>
            <person name="Feng Q."/>
            <person name="Zhang L."/>
            <person name="Zhu J."/>
            <person name="Weng Q."/>
            <person name="Mu J."/>
            <person name="Lu Y."/>
            <person name="Fan D."/>
            <person name="Liu Y."/>
            <person name="Guan J."/>
            <person name="Zhang Y."/>
            <person name="Yu S."/>
            <person name="Liu X."/>
            <person name="Zhang Y."/>
            <person name="Hong G."/>
            <person name="Han B."/>
            <person name="Choisne N."/>
            <person name="Demange N."/>
            <person name="Orjeda G."/>
            <person name="Samain S."/>
            <person name="Cattolico L."/>
            <person name="Pelletier E."/>
            <person name="Couloux A."/>
            <person name="Segurens B."/>
            <person name="Wincker P."/>
            <person name="D'Hont A."/>
            <person name="Scarpelli C."/>
            <person name="Weissenbach J."/>
            <person name="Salanoubat M."/>
            <person name="Quetier F."/>
            <person name="Yu Y."/>
            <person name="Kim H.R."/>
            <person name="Rambo T."/>
            <person name="Currie J."/>
            <person name="Collura K."/>
            <person name="Luo M."/>
            <person name="Yang T."/>
            <person name="Ammiraju J.S.S."/>
            <person name="Engler F."/>
            <person name="Soderlund C."/>
            <person name="Wing R.A."/>
            <person name="Palmer L.E."/>
            <person name="de la Bastide M."/>
            <person name="Spiegel L."/>
            <person name="Nascimento L."/>
            <person name="Zutavern T."/>
            <person name="O'Shaughnessy A."/>
            <person name="Dike S."/>
            <person name="Dedhia N."/>
            <person name="Preston R."/>
            <person name="Balija V."/>
            <person name="McCombie W.R."/>
            <person name="Chow T."/>
            <person name="Chen H."/>
            <person name="Chung M."/>
            <person name="Chen C."/>
            <person name="Shaw J."/>
            <person name="Wu H."/>
            <person name="Hsiao K."/>
            <person name="Chao Y."/>
            <person name="Chu M."/>
            <person name="Cheng C."/>
            <person name="Hour A."/>
            <person name="Lee P."/>
            <person name="Lin S."/>
            <person name="Lin Y."/>
            <person name="Liou J."/>
            <person name="Liu S."/>
            <person name="Hsing Y."/>
            <person name="Raghuvanshi S."/>
            <person name="Mohanty A."/>
            <person name="Bharti A.K."/>
            <person name="Gaur A."/>
            <person name="Gupta V."/>
            <person name="Kumar D."/>
            <person name="Ravi V."/>
            <person name="Vij S."/>
            <person name="Kapur A."/>
            <person name="Khurana P."/>
            <person name="Khurana P."/>
            <person name="Khurana J.P."/>
            <person name="Tyagi A.K."/>
            <person name="Gaikwad K."/>
            <person name="Singh A."/>
            <person name="Dalal V."/>
            <person name="Srivastava S."/>
            <person name="Dixit A."/>
            <person name="Pal A.K."/>
            <person name="Ghazi I.A."/>
            <person name="Yadav M."/>
            <person name="Pandit A."/>
            <person name="Bhargava A."/>
            <person name="Sureshbabu K."/>
            <person name="Batra K."/>
            <person name="Sharma T.R."/>
            <person name="Mohapatra T."/>
            <person name="Singh N.K."/>
            <person name="Messing J."/>
            <person name="Nelson A.B."/>
            <person name="Fuks G."/>
            <person name="Kavchok S."/>
            <person name="Keizer G."/>
            <person name="Linton E."/>
            <person name="Llaca V."/>
            <person name="Song R."/>
            <person name="Tanyolac B."/>
            <person name="Young S."/>
            <person name="Ho-Il K."/>
            <person name="Hahn J.H."/>
            <person name="Sangsakoo G."/>
            <person name="Vanavichit A."/>
            <person name="de Mattos Luiz.A.T."/>
            <person name="Zimmer P.D."/>
            <person name="Malone G."/>
            <person name="Dellagostin O."/>
            <person name="de Oliveira A.C."/>
            <person name="Bevan M."/>
            <person name="Bancroft I."/>
            <person name="Minx P."/>
            <person name="Cordum H."/>
            <person name="Wilson R."/>
            <person name="Cheng Z."/>
            <person name="Jin W."/>
            <person name="Jiang J."/>
            <person name="Leong S.A."/>
            <person name="Iwama H."/>
            <person name="Gojobori T."/>
            <person name="Itoh T."/>
            <person name="Niimura Y."/>
            <person name="Fujii Y."/>
            <person name="Habara T."/>
            <person name="Sakai H."/>
            <person name="Sato Y."/>
            <person name="Wilson G."/>
            <person name="Kumar K."/>
            <person name="McCouch S."/>
            <person name="Juretic N."/>
            <person name="Hoen D."/>
            <person name="Wright S."/>
            <person name="Bruskiewich R."/>
            <person name="Bureau T."/>
            <person name="Miyao A."/>
            <person name="Hirochika H."/>
            <person name="Nishikawa T."/>
            <person name="Kadowaki K."/>
            <person name="Sugiura M."/>
            <person name="Burr B."/>
            <person name="Sasaki T."/>
        </authorList>
    </citation>
    <scope>NUCLEOTIDE SEQUENCE [LARGE SCALE GENOMIC DNA]</scope>
    <source>
        <strain evidence="2">cv. Nipponbare</strain>
    </source>
</reference>
<protein>
    <submittedName>
        <fullName evidence="1">Uncharacterized protein</fullName>
    </submittedName>
</protein>
<dbReference type="Proteomes" id="UP000000763">
    <property type="component" value="Chromosome 9"/>
</dbReference>
<accession>Q69JI8</accession>
<evidence type="ECO:0000313" key="1">
    <source>
        <dbReference type="EMBL" id="BAD34353.1"/>
    </source>
</evidence>
<dbReference type="AlphaFoldDB" id="Q69JI8"/>
<name>Q69JI8_ORYSJ</name>